<name>A0A2S4WEG5_9BASI</name>
<dbReference type="GO" id="GO:0046856">
    <property type="term" value="P:phosphatidylinositol dephosphorylation"/>
    <property type="evidence" value="ECO:0007669"/>
    <property type="project" value="TreeGrafter"/>
</dbReference>
<dbReference type="GO" id="GO:0043812">
    <property type="term" value="F:phosphatidylinositol-4-phosphate phosphatase activity"/>
    <property type="evidence" value="ECO:0007669"/>
    <property type="project" value="TreeGrafter"/>
</dbReference>
<dbReference type="Proteomes" id="UP000238274">
    <property type="component" value="Unassembled WGS sequence"/>
</dbReference>
<reference evidence="4" key="3">
    <citation type="journal article" date="2018" name="Mol. Plant Microbe Interact.">
        <title>Genome sequence resources for the wheat stripe rust pathogen (Puccinia striiformis f. sp. tritici) and the barley stripe rust pathogen (Puccinia striiformis f. sp. hordei).</title>
        <authorList>
            <person name="Xia C."/>
            <person name="Wang M."/>
            <person name="Yin C."/>
            <person name="Cornejo O.E."/>
            <person name="Hulbert S.H."/>
            <person name="Chen X."/>
        </authorList>
    </citation>
    <scope>NUCLEOTIDE SEQUENCE [LARGE SCALE GENOMIC DNA]</scope>
    <source>
        <strain evidence="4">93TX-2</strain>
    </source>
</reference>
<dbReference type="EMBL" id="PKSM01000037">
    <property type="protein sequence ID" value="POW20175.1"/>
    <property type="molecule type" value="Genomic_DNA"/>
</dbReference>
<dbReference type="VEuPathDB" id="FungiDB:PSHT_03819"/>
<reference evidence="3 4" key="1">
    <citation type="submission" date="2017-12" db="EMBL/GenBank/DDBJ databases">
        <title>Gene loss provides genomic basis for host adaptation in cereal stripe rust fungi.</title>
        <authorList>
            <person name="Xia C."/>
        </authorList>
    </citation>
    <scope>NUCLEOTIDE SEQUENCE [LARGE SCALE GENOMIC DNA]</scope>
    <source>
        <strain evidence="3 4">93TX-2</strain>
    </source>
</reference>
<accession>A0A2S4WEG5</accession>
<organism evidence="3 4">
    <name type="scientific">Puccinia striiformis</name>
    <dbReference type="NCBI Taxonomy" id="27350"/>
    <lineage>
        <taxon>Eukaryota</taxon>
        <taxon>Fungi</taxon>
        <taxon>Dikarya</taxon>
        <taxon>Basidiomycota</taxon>
        <taxon>Pucciniomycotina</taxon>
        <taxon>Pucciniomycetes</taxon>
        <taxon>Pucciniales</taxon>
        <taxon>Pucciniaceae</taxon>
        <taxon>Puccinia</taxon>
    </lineage>
</organism>
<feature type="region of interest" description="Disordered" evidence="1">
    <location>
        <begin position="207"/>
        <end position="230"/>
    </location>
</feature>
<sequence length="954" mass="107187">MTSEPPTTFTLPTRITLYDELSLPETLKIQLDGLVGIIQLFQDSYLIAISSHSVVARFEGKELFRIERVLAIPLTYHKAHELVKNEMGRRRTRISQALSSFSIATSNDGSSTTTTSTDELSSETDEQDIVPPEADEDIPQDGPLSSSSSPSLSTSVEEGFQKIIEPNKINFSRLLWKPKPLDHQDPASSSSTTTCTTTAQKMLSLSQLGKSAVPATNSQASEEPPSANIDGRLSLDKKFIAVLSDELTEPRMSEPLHKRAQLRFWWNQRLIQPFIKSGGDEIPEESTKKAEEKEEEEEEEEKETHKESILRPGLRYQRRGIDGAGSVANAVESECVITTSLDPSKNDQEGSVFWSFIQIRGSVPLFWSQNPAGLRPPIVLEGDPNENLGRCDGKTFYGLVNSYGHILAICLAEKSGNEARLVAEFERQVGLLPQTFPPLDRPGKNNLVKEKKQKIGTGSGFIGWDFHQQCKGMHYENVLNLVEQIDADISNFGYFSRTGDRQKGVIRSNCVDCLDRTNVIQSAIAKEILNRFLRHLNLPINPDLAHDQLDVAFNSLWANNGDQISKQYAGTSALKGDFNREKNWRGIVNDATNSMARMWHNSISDFFKQRVLDYTLGINVTTFSQFQQTYSSIDPNDSIRFAKFRSIAIDDAAKQVISEGEKRIIILSSKALYIVSYEYVLSKVNLEFSSKGCVQQVTYFHRVWVLSYILPSSQVQKFLRIGLEDIVSLNWVSRIQLYSCFVIDCVYITSVTDEREREEEENYGFVISYDTVGATEKTNTYSMRVEGKRRTSGTILEGGPDDSVCLLDDPEHTTPRAIKQIVFKAPKDLTSDSLTSVSSALHQDQDKRQNGPAGRLSAEGYVGQVIKRIELECNQNQIIFIDDAHSPRQDHHHPLRDENEQLEDEDTERLRKLILIDRSPIISLDEFHASTGSHPAIPFNLFARMSKSVKQIIG</sequence>
<feature type="region of interest" description="Disordered" evidence="1">
    <location>
        <begin position="276"/>
        <end position="311"/>
    </location>
</feature>
<dbReference type="PROSITE" id="PS50275">
    <property type="entry name" value="SAC"/>
    <property type="match status" value="1"/>
</dbReference>
<keyword evidence="4" id="KW-1185">Reference proteome</keyword>
<feature type="compositionally biased region" description="Low complexity" evidence="1">
    <location>
        <begin position="143"/>
        <end position="155"/>
    </location>
</feature>
<feature type="compositionally biased region" description="Low complexity" evidence="1">
    <location>
        <begin position="105"/>
        <end position="119"/>
    </location>
</feature>
<dbReference type="OrthoDB" id="405996at2759"/>
<dbReference type="PANTHER" id="PTHR45662:SF7">
    <property type="entry name" value="SACI DOMAIN PROTEIN (AFU_ORTHOLOGUE AFUA_1G15890)"/>
    <property type="match status" value="1"/>
</dbReference>
<dbReference type="GO" id="GO:0005783">
    <property type="term" value="C:endoplasmic reticulum"/>
    <property type="evidence" value="ECO:0007669"/>
    <property type="project" value="TreeGrafter"/>
</dbReference>
<dbReference type="AlphaFoldDB" id="A0A2S4WEG5"/>
<protein>
    <recommendedName>
        <fullName evidence="2">SAC domain-containing protein</fullName>
    </recommendedName>
</protein>
<evidence type="ECO:0000256" key="1">
    <source>
        <dbReference type="SAM" id="MobiDB-lite"/>
    </source>
</evidence>
<gene>
    <name evidence="3" type="ORF">PSHT_03819</name>
</gene>
<dbReference type="Pfam" id="PF02383">
    <property type="entry name" value="Syja_N"/>
    <property type="match status" value="1"/>
</dbReference>
<dbReference type="PANTHER" id="PTHR45662">
    <property type="entry name" value="PHOSPHATIDYLINOSITIDE PHOSPHATASE SAC1"/>
    <property type="match status" value="1"/>
</dbReference>
<reference evidence="4" key="2">
    <citation type="journal article" date="2018" name="BMC Genomics">
        <title>Genomic insights into host adaptation between the wheat stripe rust pathogen (Puccinia striiformis f. sp. tritici) and the barley stripe rust pathogen (Puccinia striiformis f. sp. hordei).</title>
        <authorList>
            <person name="Xia C."/>
            <person name="Wang M."/>
            <person name="Yin C."/>
            <person name="Cornejo O.E."/>
            <person name="Hulbert S.H."/>
            <person name="Chen X."/>
        </authorList>
    </citation>
    <scope>NUCLEOTIDE SEQUENCE [LARGE SCALE GENOMIC DNA]</scope>
    <source>
        <strain evidence="4">93TX-2</strain>
    </source>
</reference>
<evidence type="ECO:0000259" key="2">
    <source>
        <dbReference type="PROSITE" id="PS50275"/>
    </source>
</evidence>
<comment type="caution">
    <text evidence="3">The sequence shown here is derived from an EMBL/GenBank/DDBJ whole genome shotgun (WGS) entry which is preliminary data.</text>
</comment>
<feature type="region of interest" description="Disordered" evidence="1">
    <location>
        <begin position="885"/>
        <end position="904"/>
    </location>
</feature>
<evidence type="ECO:0000313" key="4">
    <source>
        <dbReference type="Proteomes" id="UP000238274"/>
    </source>
</evidence>
<feature type="domain" description="SAC" evidence="2">
    <location>
        <begin position="306"/>
        <end position="570"/>
    </location>
</feature>
<proteinExistence type="predicted"/>
<dbReference type="VEuPathDB" id="FungiDB:PSTT_12490"/>
<dbReference type="InterPro" id="IPR002013">
    <property type="entry name" value="SAC_dom"/>
</dbReference>
<feature type="compositionally biased region" description="Acidic residues" evidence="1">
    <location>
        <begin position="120"/>
        <end position="139"/>
    </location>
</feature>
<feature type="region of interest" description="Disordered" evidence="1">
    <location>
        <begin position="834"/>
        <end position="855"/>
    </location>
</feature>
<feature type="region of interest" description="Disordered" evidence="1">
    <location>
        <begin position="105"/>
        <end position="157"/>
    </location>
</feature>
<feature type="compositionally biased region" description="Polar residues" evidence="1">
    <location>
        <begin position="207"/>
        <end position="221"/>
    </location>
</feature>
<evidence type="ECO:0000313" key="3">
    <source>
        <dbReference type="EMBL" id="POW20175.1"/>
    </source>
</evidence>